<dbReference type="Proteomes" id="UP000823201">
    <property type="component" value="Unassembled WGS sequence"/>
</dbReference>
<reference evidence="1 2" key="1">
    <citation type="submission" date="2021-01" db="EMBL/GenBank/DDBJ databases">
        <title>Genomic Encyclopedia of Type Strains, Phase IV (KMG-IV): sequencing the most valuable type-strain genomes for metagenomic binning, comparative biology and taxonomic classification.</title>
        <authorList>
            <person name="Goeker M."/>
        </authorList>
    </citation>
    <scope>NUCLEOTIDE SEQUENCE [LARGE SCALE GENOMIC DNA]</scope>
    <source>
        <strain evidence="1 2">DSM 100968</strain>
    </source>
</reference>
<gene>
    <name evidence="1" type="ORF">JOC27_000667</name>
</gene>
<evidence type="ECO:0000313" key="1">
    <source>
        <dbReference type="EMBL" id="MBM7657226.1"/>
    </source>
</evidence>
<comment type="caution">
    <text evidence="1">The sequence shown here is derived from an EMBL/GenBank/DDBJ whole genome shotgun (WGS) entry which is preliminary data.</text>
</comment>
<dbReference type="EMBL" id="JAFBEV010000004">
    <property type="protein sequence ID" value="MBM7657226.1"/>
    <property type="molecule type" value="Genomic_DNA"/>
</dbReference>
<accession>A0ABS2Q6D9</accession>
<protein>
    <recommendedName>
        <fullName evidence="3">Secreted protein</fullName>
    </recommendedName>
</protein>
<evidence type="ECO:0008006" key="3">
    <source>
        <dbReference type="Google" id="ProtNLM"/>
    </source>
</evidence>
<sequence length="83" mass="9106">MLIIVAIFCLPDNAVIHPFFLLKLVPQNGSVVTSTLRSLACRGQDGSLLRQAINLRGLPCPALPAGVSCLRYIFNAKIIYFVY</sequence>
<organism evidence="1 2">
    <name type="scientific">Sporolactobacillus spathodeae</name>
    <dbReference type="NCBI Taxonomy" id="1465502"/>
    <lineage>
        <taxon>Bacteria</taxon>
        <taxon>Bacillati</taxon>
        <taxon>Bacillota</taxon>
        <taxon>Bacilli</taxon>
        <taxon>Bacillales</taxon>
        <taxon>Sporolactobacillaceae</taxon>
        <taxon>Sporolactobacillus</taxon>
    </lineage>
</organism>
<name>A0ABS2Q6D9_9BACL</name>
<proteinExistence type="predicted"/>
<evidence type="ECO:0000313" key="2">
    <source>
        <dbReference type="Proteomes" id="UP000823201"/>
    </source>
</evidence>
<keyword evidence="2" id="KW-1185">Reference proteome</keyword>